<dbReference type="InterPro" id="IPR027417">
    <property type="entry name" value="P-loop_NTPase"/>
</dbReference>
<dbReference type="PANTHER" id="PTHR11669:SF1">
    <property type="entry name" value="REPLICATION FACTOR C SUBUNIT 3"/>
    <property type="match status" value="1"/>
</dbReference>
<dbReference type="Gene3D" id="1.10.8.60">
    <property type="match status" value="1"/>
</dbReference>
<dbReference type="GO" id="GO:0005663">
    <property type="term" value="C:DNA replication factor C complex"/>
    <property type="evidence" value="ECO:0007669"/>
    <property type="project" value="TreeGrafter"/>
</dbReference>
<dbReference type="CDD" id="cd00009">
    <property type="entry name" value="AAA"/>
    <property type="match status" value="1"/>
</dbReference>
<dbReference type="AlphaFoldDB" id="A0A922HZ85"/>
<dbReference type="GO" id="GO:0006261">
    <property type="term" value="P:DNA-templated DNA replication"/>
    <property type="evidence" value="ECO:0007669"/>
    <property type="project" value="TreeGrafter"/>
</dbReference>
<reference evidence="2" key="1">
    <citation type="submission" date="2013-05" db="EMBL/GenBank/DDBJ databases">
        <authorList>
            <person name="Yim A.K.Y."/>
            <person name="Chan T.F."/>
            <person name="Ji K.M."/>
            <person name="Liu X.Y."/>
            <person name="Zhou J.W."/>
            <person name="Li R.Q."/>
            <person name="Yang K.Y."/>
            <person name="Li J."/>
            <person name="Li M."/>
            <person name="Law P.T.W."/>
            <person name="Wu Y.L."/>
            <person name="Cai Z.L."/>
            <person name="Qin H."/>
            <person name="Bao Y."/>
            <person name="Leung R.K.K."/>
            <person name="Ng P.K.S."/>
            <person name="Zou J."/>
            <person name="Zhong X.J."/>
            <person name="Ran P.X."/>
            <person name="Zhong N.S."/>
            <person name="Liu Z.G."/>
            <person name="Tsui S.K.W."/>
        </authorList>
    </citation>
    <scope>NUCLEOTIDE SEQUENCE</scope>
    <source>
        <strain evidence="2">Derf</strain>
        <tissue evidence="2">Whole organism</tissue>
    </source>
</reference>
<dbReference type="GO" id="GO:0003689">
    <property type="term" value="F:DNA clamp loader activity"/>
    <property type="evidence" value="ECO:0007669"/>
    <property type="project" value="TreeGrafter"/>
</dbReference>
<dbReference type="GO" id="GO:0006281">
    <property type="term" value="P:DNA repair"/>
    <property type="evidence" value="ECO:0007669"/>
    <property type="project" value="TreeGrafter"/>
</dbReference>
<dbReference type="FunFam" id="3.40.50.300:FF:000136">
    <property type="entry name" value="Replication factor C subunit 5"/>
    <property type="match status" value="1"/>
</dbReference>
<dbReference type="EMBL" id="ASGP02000003">
    <property type="protein sequence ID" value="KAH9517251.1"/>
    <property type="molecule type" value="Genomic_DNA"/>
</dbReference>
<comment type="caution">
    <text evidence="2">The sequence shown here is derived from an EMBL/GenBank/DDBJ whole genome shotgun (WGS) entry which is preliminary data.</text>
</comment>
<dbReference type="Pfam" id="PF21960">
    <property type="entry name" value="RCF1-5-like_lid"/>
    <property type="match status" value="1"/>
</dbReference>
<evidence type="ECO:0000313" key="3">
    <source>
        <dbReference type="Proteomes" id="UP000790347"/>
    </source>
</evidence>
<dbReference type="Proteomes" id="UP000790347">
    <property type="component" value="Unassembled WGS sequence"/>
</dbReference>
<keyword evidence="1" id="KW-0235">DNA replication</keyword>
<organism evidence="2 3">
    <name type="scientific">Dermatophagoides farinae</name>
    <name type="common">American house dust mite</name>
    <dbReference type="NCBI Taxonomy" id="6954"/>
    <lineage>
        <taxon>Eukaryota</taxon>
        <taxon>Metazoa</taxon>
        <taxon>Ecdysozoa</taxon>
        <taxon>Arthropoda</taxon>
        <taxon>Chelicerata</taxon>
        <taxon>Arachnida</taxon>
        <taxon>Acari</taxon>
        <taxon>Acariformes</taxon>
        <taxon>Sarcoptiformes</taxon>
        <taxon>Astigmata</taxon>
        <taxon>Psoroptidia</taxon>
        <taxon>Analgoidea</taxon>
        <taxon>Pyroglyphidae</taxon>
        <taxon>Dermatophagoidinae</taxon>
        <taxon>Dermatophagoides</taxon>
    </lineage>
</organism>
<accession>A0A922HZ85</accession>
<dbReference type="Gene3D" id="3.40.50.300">
    <property type="entry name" value="P-loop containing nucleotide triphosphate hydrolases"/>
    <property type="match status" value="1"/>
</dbReference>
<dbReference type="InterPro" id="IPR008921">
    <property type="entry name" value="DNA_pol3_clamp-load_cplx_C"/>
</dbReference>
<evidence type="ECO:0000256" key="1">
    <source>
        <dbReference type="ARBA" id="ARBA00022705"/>
    </source>
</evidence>
<dbReference type="GO" id="GO:0005634">
    <property type="term" value="C:nucleus"/>
    <property type="evidence" value="ECO:0007669"/>
    <property type="project" value="TreeGrafter"/>
</dbReference>
<protein>
    <submittedName>
        <fullName evidence="2">Subunit of heteropentameric Replication factor C (RF-C)</fullName>
    </submittedName>
</protein>
<dbReference type="PANTHER" id="PTHR11669">
    <property type="entry name" value="REPLICATION FACTOR C / DNA POLYMERASE III GAMMA-TAU SUBUNIT"/>
    <property type="match status" value="1"/>
</dbReference>
<proteinExistence type="predicted"/>
<evidence type="ECO:0000313" key="2">
    <source>
        <dbReference type="EMBL" id="KAH9517251.1"/>
    </source>
</evidence>
<name>A0A922HZ85_DERFA</name>
<keyword evidence="3" id="KW-1185">Reference proteome</keyword>
<dbReference type="Pfam" id="PF13177">
    <property type="entry name" value="DNA_pol3_delta2"/>
    <property type="match status" value="1"/>
</dbReference>
<reference evidence="2" key="2">
    <citation type="journal article" date="2022" name="Res Sq">
        <title>Comparative Genomics Reveals Insights into the Divergent Evolution of Astigmatic Mites and Household Pest Adaptations.</title>
        <authorList>
            <person name="Xiong Q."/>
            <person name="Wan A.T.-Y."/>
            <person name="Liu X.-Y."/>
            <person name="Fung C.S.-H."/>
            <person name="Xiao X."/>
            <person name="Malainual N."/>
            <person name="Hou J."/>
            <person name="Wang L."/>
            <person name="Wang M."/>
            <person name="Yang K."/>
            <person name="Cui Y."/>
            <person name="Leung E."/>
            <person name="Nong W."/>
            <person name="Shin S.-K."/>
            <person name="Au S."/>
            <person name="Jeong K.Y."/>
            <person name="Chew F.T."/>
            <person name="Hui J."/>
            <person name="Leung T.F."/>
            <person name="Tungtrongchitr A."/>
            <person name="Zhong N."/>
            <person name="Liu Z."/>
            <person name="Tsui S."/>
        </authorList>
    </citation>
    <scope>NUCLEOTIDE SEQUENCE</scope>
    <source>
        <strain evidence="2">Derf</strain>
        <tissue evidence="2">Whole organism</tissue>
    </source>
</reference>
<dbReference type="SUPFAM" id="SSF52540">
    <property type="entry name" value="P-loop containing nucleoside triphosphate hydrolases"/>
    <property type="match status" value="1"/>
</dbReference>
<dbReference type="InterPro" id="IPR050238">
    <property type="entry name" value="DNA_Rep/Repair_Clamp_Loader"/>
</dbReference>
<gene>
    <name evidence="2" type="primary">RFC3</name>
    <name evidence="2" type="ORF">DERF_007931</name>
</gene>
<dbReference type="SUPFAM" id="SSF48019">
    <property type="entry name" value="post-AAA+ oligomerization domain-like"/>
    <property type="match status" value="1"/>
</dbReference>
<dbReference type="GO" id="GO:0003677">
    <property type="term" value="F:DNA binding"/>
    <property type="evidence" value="ECO:0007669"/>
    <property type="project" value="InterPro"/>
</dbReference>
<dbReference type="Pfam" id="PF22534">
    <property type="entry name" value="RFC_C"/>
    <property type="match status" value="1"/>
</dbReference>
<sequence>MSIKQLWCDKYRPERFDQFQFHQNEAIRLKKLISQENFPHLFIYGPCGSGKRTIVRSLLFEIFGSTSRKLKIETKIFEAPSGKKVIQTFLSSNLHLEVNPSENGYYDRVVVQELIKNMATNLSAIKKYPFKMIVIDQADSLTKEAQQALRRTMEKYAETCRIILMAEHSSRIIPALKSRCLMFRCSAPSTVELGQVLQTISNAEQFECNESLINNVINESDQNVRRAIILLQTIAIQQELNSQRKNNNTGQKLEQFRWQQKLNDLSKKLTSTQSVKQVAEIRQILFDLQTHLIPSNIILRTLVCNLMDFCLDDEMKSNLISIAAEIDHRLIQGSKPIIHLELFCVKFMMMFRCTVEKVAFDLEQPMDLD</sequence>
<dbReference type="Gene3D" id="1.20.272.10">
    <property type="match status" value="1"/>
</dbReference>